<evidence type="ECO:0000256" key="4">
    <source>
        <dbReference type="ARBA" id="ARBA00023125"/>
    </source>
</evidence>
<evidence type="ECO:0000256" key="2">
    <source>
        <dbReference type="ARBA" id="ARBA00023012"/>
    </source>
</evidence>
<reference evidence="10 11" key="1">
    <citation type="submission" date="2014-02" db="EMBL/GenBank/DDBJ databases">
        <authorList>
            <person name="Manrique M."/>
        </authorList>
    </citation>
    <scope>NUCLEOTIDE SEQUENCE [LARGE SCALE GENOMIC DNA]</scope>
    <source>
        <strain evidence="10 11">LMG17956</strain>
    </source>
</reference>
<dbReference type="Pfam" id="PF00072">
    <property type="entry name" value="Response_reg"/>
    <property type="match status" value="1"/>
</dbReference>
<keyword evidence="1 6" id="KW-0597">Phosphoprotein</keyword>
<dbReference type="Gene3D" id="1.10.10.10">
    <property type="entry name" value="Winged helix-like DNA-binding domain superfamily/Winged helix DNA-binding domain"/>
    <property type="match status" value="1"/>
</dbReference>
<evidence type="ECO:0000256" key="6">
    <source>
        <dbReference type="PROSITE-ProRule" id="PRU00169"/>
    </source>
</evidence>
<dbReference type="PANTHER" id="PTHR48111">
    <property type="entry name" value="REGULATOR OF RPOS"/>
    <property type="match status" value="1"/>
</dbReference>
<evidence type="ECO:0000259" key="8">
    <source>
        <dbReference type="PROSITE" id="PS50110"/>
    </source>
</evidence>
<evidence type="ECO:0000259" key="9">
    <source>
        <dbReference type="PROSITE" id="PS51755"/>
    </source>
</evidence>
<dbReference type="Pfam" id="PF00486">
    <property type="entry name" value="Trans_reg_C"/>
    <property type="match status" value="1"/>
</dbReference>
<evidence type="ECO:0000256" key="3">
    <source>
        <dbReference type="ARBA" id="ARBA00023015"/>
    </source>
</evidence>
<dbReference type="PANTHER" id="PTHR48111:SF43">
    <property type="entry name" value="STAGE 0 SPORULATION PROTEIN A HOMOLOG"/>
    <property type="match status" value="1"/>
</dbReference>
<dbReference type="SMART" id="SM00448">
    <property type="entry name" value="REC"/>
    <property type="match status" value="1"/>
</dbReference>
<dbReference type="Proteomes" id="UP000027584">
    <property type="component" value="Unassembled WGS sequence"/>
</dbReference>
<evidence type="ECO:0000256" key="5">
    <source>
        <dbReference type="ARBA" id="ARBA00023163"/>
    </source>
</evidence>
<protein>
    <submittedName>
        <fullName evidence="10">TCS response regulator BceR</fullName>
    </submittedName>
</protein>
<dbReference type="AlphaFoldDB" id="A0A060RK72"/>
<dbReference type="InterPro" id="IPR001867">
    <property type="entry name" value="OmpR/PhoB-type_DNA-bd"/>
</dbReference>
<keyword evidence="3" id="KW-0805">Transcription regulation</keyword>
<dbReference type="PROSITE" id="PS51755">
    <property type="entry name" value="OMPR_PHOB"/>
    <property type="match status" value="1"/>
</dbReference>
<evidence type="ECO:0000256" key="7">
    <source>
        <dbReference type="PROSITE-ProRule" id="PRU01091"/>
    </source>
</evidence>
<feature type="DNA-binding region" description="OmpR/PhoB-type" evidence="7">
    <location>
        <begin position="132"/>
        <end position="232"/>
    </location>
</feature>
<dbReference type="InterPro" id="IPR036388">
    <property type="entry name" value="WH-like_DNA-bd_sf"/>
</dbReference>
<keyword evidence="2" id="KW-0902">Two-component regulatory system</keyword>
<dbReference type="GO" id="GO:0032993">
    <property type="term" value="C:protein-DNA complex"/>
    <property type="evidence" value="ECO:0007669"/>
    <property type="project" value="TreeGrafter"/>
</dbReference>
<accession>A0A060RK72</accession>
<proteinExistence type="predicted"/>
<feature type="modified residue" description="4-aspartylphosphate" evidence="6">
    <location>
        <position position="65"/>
    </location>
</feature>
<dbReference type="EMBL" id="CCBC010000137">
    <property type="protein sequence ID" value="CDO17747.1"/>
    <property type="molecule type" value="Genomic_DNA"/>
</dbReference>
<gene>
    <name evidence="10" type="ORF">BN963_SGAL_00940</name>
</gene>
<comment type="caution">
    <text evidence="10">The sequence shown here is derived from an EMBL/GenBank/DDBJ whole genome shotgun (WGS) entry which is preliminary data.</text>
</comment>
<dbReference type="CDD" id="cd00383">
    <property type="entry name" value="trans_reg_C"/>
    <property type="match status" value="1"/>
</dbReference>
<evidence type="ECO:0000313" key="10">
    <source>
        <dbReference type="EMBL" id="CDO17747.1"/>
    </source>
</evidence>
<dbReference type="InterPro" id="IPR039420">
    <property type="entry name" value="WalR-like"/>
</dbReference>
<dbReference type="InterPro" id="IPR016032">
    <property type="entry name" value="Sig_transdc_resp-reg_C-effctor"/>
</dbReference>
<dbReference type="SUPFAM" id="SSF52172">
    <property type="entry name" value="CheY-like"/>
    <property type="match status" value="1"/>
</dbReference>
<dbReference type="GO" id="GO:0000156">
    <property type="term" value="F:phosphorelay response regulator activity"/>
    <property type="evidence" value="ECO:0007669"/>
    <property type="project" value="TreeGrafter"/>
</dbReference>
<dbReference type="SMART" id="SM00862">
    <property type="entry name" value="Trans_reg_C"/>
    <property type="match status" value="1"/>
</dbReference>
<name>A0A060RK72_9STRE</name>
<dbReference type="GO" id="GO:0005829">
    <property type="term" value="C:cytosol"/>
    <property type="evidence" value="ECO:0007669"/>
    <property type="project" value="TreeGrafter"/>
</dbReference>
<sequence length="232" mass="26841">MAGCFIFCYNKTMKQGKIYIVEDDETIVKLLKQHLSQTYDVFSVTNFRAIKQEVEEIKPDLILIDITLPYFNGFYWTTEIRKTMTLPIIFISSSDDEMDTVMALNMGGDDFVSKPFSLTILDAKISAFLRRAYQFTSDNYQLEQFSLSRDGILSNGDNHITLSPTENKILAILFEHQNQVVPKEELLEKLWENESFIDQNTLSVNITRLRKKTQPLGFDRIHTVRGVGYLLK</sequence>
<dbReference type="InterPro" id="IPR011006">
    <property type="entry name" value="CheY-like_superfamily"/>
</dbReference>
<evidence type="ECO:0000256" key="1">
    <source>
        <dbReference type="ARBA" id="ARBA00022553"/>
    </source>
</evidence>
<evidence type="ECO:0000313" key="11">
    <source>
        <dbReference type="Proteomes" id="UP000027584"/>
    </source>
</evidence>
<keyword evidence="4 7" id="KW-0238">DNA-binding</keyword>
<dbReference type="SUPFAM" id="SSF46894">
    <property type="entry name" value="C-terminal effector domain of the bipartite response regulators"/>
    <property type="match status" value="1"/>
</dbReference>
<dbReference type="PROSITE" id="PS50110">
    <property type="entry name" value="RESPONSE_REGULATORY"/>
    <property type="match status" value="1"/>
</dbReference>
<dbReference type="InterPro" id="IPR001789">
    <property type="entry name" value="Sig_transdc_resp-reg_receiver"/>
</dbReference>
<reference evidence="10 11" key="2">
    <citation type="submission" date="2014-05" db="EMBL/GenBank/DDBJ databases">
        <title>Genome sequence of Streptococcus gallolyticus.</title>
        <authorList>
            <person name="Del Campo R."/>
        </authorList>
    </citation>
    <scope>NUCLEOTIDE SEQUENCE [LARGE SCALE GENOMIC DNA]</scope>
    <source>
        <strain evidence="10 11">LMG17956</strain>
    </source>
</reference>
<organism evidence="10 11">
    <name type="scientific">Streptococcus gallolyticus</name>
    <dbReference type="NCBI Taxonomy" id="315405"/>
    <lineage>
        <taxon>Bacteria</taxon>
        <taxon>Bacillati</taxon>
        <taxon>Bacillota</taxon>
        <taxon>Bacilli</taxon>
        <taxon>Lactobacillales</taxon>
        <taxon>Streptococcaceae</taxon>
        <taxon>Streptococcus</taxon>
    </lineage>
</organism>
<feature type="domain" description="OmpR/PhoB-type" evidence="9">
    <location>
        <begin position="132"/>
        <end position="232"/>
    </location>
</feature>
<dbReference type="Gene3D" id="3.40.50.2300">
    <property type="match status" value="1"/>
</dbReference>
<keyword evidence="5" id="KW-0804">Transcription</keyword>
<feature type="domain" description="Response regulatory" evidence="8">
    <location>
        <begin position="17"/>
        <end position="129"/>
    </location>
</feature>
<dbReference type="GO" id="GO:0000976">
    <property type="term" value="F:transcription cis-regulatory region binding"/>
    <property type="evidence" value="ECO:0007669"/>
    <property type="project" value="TreeGrafter"/>
</dbReference>
<dbReference type="GO" id="GO:0006355">
    <property type="term" value="P:regulation of DNA-templated transcription"/>
    <property type="evidence" value="ECO:0007669"/>
    <property type="project" value="InterPro"/>
</dbReference>